<evidence type="ECO:0000256" key="1">
    <source>
        <dbReference type="SAM" id="MobiDB-lite"/>
    </source>
</evidence>
<feature type="region of interest" description="Disordered" evidence="1">
    <location>
        <begin position="51"/>
        <end position="70"/>
    </location>
</feature>
<dbReference type="Proteomes" id="UP000471672">
    <property type="component" value="Unassembled WGS sequence"/>
</dbReference>
<proteinExistence type="predicted"/>
<keyword evidence="2" id="KW-0732">Signal</keyword>
<sequence length="193" mass="19099">MLPRTRARSRGAVLPAGRAAVVLAVGVLGAALAGCQADLDDVQGAAAARDAHAERTADAPDAGGSAGTPLPDYDAASAVGDLVDGFPSDLVAIPPGAQVLASSARPSADGALVDVTLNLRSADPVETLTAFYTDALGAAGFEVSPSTVPSALTSLTTFVRASRSEGPTESLAVGVFDDETERLVTISGQVAAG</sequence>
<accession>A0ABX0B644</accession>
<keyword evidence="4" id="KW-1185">Reference proteome</keyword>
<name>A0ABX0B644_9MICO</name>
<dbReference type="RefSeq" id="WP_143314344.1">
    <property type="nucleotide sequence ID" value="NZ_JAAFAN010000004.1"/>
</dbReference>
<comment type="caution">
    <text evidence="3">The sequence shown here is derived from an EMBL/GenBank/DDBJ whole genome shotgun (WGS) entry which is preliminary data.</text>
</comment>
<feature type="chain" id="PRO_5047229167" evidence="2">
    <location>
        <begin position="34"/>
        <end position="193"/>
    </location>
</feature>
<feature type="signal peptide" evidence="2">
    <location>
        <begin position="1"/>
        <end position="33"/>
    </location>
</feature>
<protein>
    <submittedName>
        <fullName evidence="3">Uncharacterized protein</fullName>
    </submittedName>
</protein>
<dbReference type="EMBL" id="JAAFAN010000004">
    <property type="protein sequence ID" value="NDO88253.1"/>
    <property type="molecule type" value="Genomic_DNA"/>
</dbReference>
<gene>
    <name evidence="3" type="ORF">GYH36_02000</name>
</gene>
<dbReference type="PROSITE" id="PS51257">
    <property type="entry name" value="PROKAR_LIPOPROTEIN"/>
    <property type="match status" value="1"/>
</dbReference>
<evidence type="ECO:0000313" key="4">
    <source>
        <dbReference type="Proteomes" id="UP000471672"/>
    </source>
</evidence>
<evidence type="ECO:0000313" key="3">
    <source>
        <dbReference type="EMBL" id="NDO88253.1"/>
    </source>
</evidence>
<reference evidence="3 4" key="1">
    <citation type="journal article" date="2021" name="Arch. Microbiol.">
        <title>Cellulosimicrobium fucosivorans sp. nov., isolated from San Elijo Lagoon, contains a fucose metabolic pathway linked to carotenoid production.</title>
        <authorList>
            <person name="Aviles F.A."/>
            <person name="Kyndt J.A."/>
        </authorList>
    </citation>
    <scope>NUCLEOTIDE SEQUENCE [LARGE SCALE GENOMIC DNA]</scope>
    <source>
        <strain evidence="3 4">SE3</strain>
    </source>
</reference>
<evidence type="ECO:0000256" key="2">
    <source>
        <dbReference type="SAM" id="SignalP"/>
    </source>
</evidence>
<organism evidence="3 4">
    <name type="scientific">Cellulosimicrobium composti</name>
    <dbReference type="NCBI Taxonomy" id="2672572"/>
    <lineage>
        <taxon>Bacteria</taxon>
        <taxon>Bacillati</taxon>
        <taxon>Actinomycetota</taxon>
        <taxon>Actinomycetes</taxon>
        <taxon>Micrococcales</taxon>
        <taxon>Promicromonosporaceae</taxon>
        <taxon>Cellulosimicrobium</taxon>
    </lineage>
</organism>